<evidence type="ECO:0000256" key="2">
    <source>
        <dbReference type="ARBA" id="ARBA00022723"/>
    </source>
</evidence>
<dbReference type="PROSITE" id="PS51462">
    <property type="entry name" value="NUDIX"/>
    <property type="match status" value="1"/>
</dbReference>
<dbReference type="GO" id="GO:0005737">
    <property type="term" value="C:cytoplasm"/>
    <property type="evidence" value="ECO:0007669"/>
    <property type="project" value="TreeGrafter"/>
</dbReference>
<dbReference type="PANTHER" id="PTHR12629">
    <property type="entry name" value="DIPHOSPHOINOSITOL POLYPHOSPHATE PHOSPHOHYDROLASE"/>
    <property type="match status" value="1"/>
</dbReference>
<evidence type="ECO:0000256" key="1">
    <source>
        <dbReference type="ARBA" id="ARBA00001946"/>
    </source>
</evidence>
<keyword evidence="8" id="KW-1185">Reference proteome</keyword>
<reference evidence="7 8" key="1">
    <citation type="submission" date="2020-01" db="EMBL/GenBank/DDBJ databases">
        <authorList>
            <consortium name="DOE Joint Genome Institute"/>
            <person name="Haridas S."/>
            <person name="Albert R."/>
            <person name="Binder M."/>
            <person name="Bloem J."/>
            <person name="Labutti K."/>
            <person name="Salamov A."/>
            <person name="Andreopoulos B."/>
            <person name="Baker S.E."/>
            <person name="Barry K."/>
            <person name="Bills G."/>
            <person name="Bluhm B.H."/>
            <person name="Cannon C."/>
            <person name="Castanera R."/>
            <person name="Culley D.E."/>
            <person name="Daum C."/>
            <person name="Ezra D."/>
            <person name="Gonzalez J.B."/>
            <person name="Henrissat B."/>
            <person name="Kuo A."/>
            <person name="Liang C."/>
            <person name="Lipzen A."/>
            <person name="Lutzoni F."/>
            <person name="Magnuson J."/>
            <person name="Mondo S."/>
            <person name="Nolan M."/>
            <person name="Ohm R."/>
            <person name="Pangilinan J."/>
            <person name="Park H.-J.H."/>
            <person name="Ramirez L."/>
            <person name="Alfaro M."/>
            <person name="Sun H."/>
            <person name="Tritt A."/>
            <person name="Yoshinaga Y."/>
            <person name="Zwiers L.-H.L."/>
            <person name="Turgeon B.G."/>
            <person name="Goodwin S.B."/>
            <person name="Spatafora J.W."/>
            <person name="Crous P.W."/>
            <person name="Grigoriev I.V."/>
        </authorList>
    </citation>
    <scope>NUCLEOTIDE SEQUENCE [LARGE SCALE GENOMIC DNA]</scope>
    <source>
        <strain evidence="7 8">CBS 611.86</strain>
    </source>
</reference>
<dbReference type="GO" id="GO:0034431">
    <property type="term" value="F:bis(5'-adenosyl)-hexaphosphatase activity"/>
    <property type="evidence" value="ECO:0007669"/>
    <property type="project" value="TreeGrafter"/>
</dbReference>
<dbReference type="GO" id="GO:0005634">
    <property type="term" value="C:nucleus"/>
    <property type="evidence" value="ECO:0007669"/>
    <property type="project" value="TreeGrafter"/>
</dbReference>
<sequence length="740" mass="81929">MENIDGHGAQSTTSVINTKLVPICPPASSREHTKESVRPQPDPDFVLLFPRNSPKIYKVGKLYKGLLEEVTPPDIIREKWKLQISERLEQHLLQTTQRLENLSPTIRAEDTITEAELCMAGKKHSAASRFWDSSQEDVIALRPTVWISCGSKKCKKKVQEEIGRLPYLKHFLTTYGMDPPYVSLGASRPCAGGNSADPLGQGQIVERVTFAIQVPLAGTTTICGAAARFPIHTSKGAIERYSTVGGLVDVNGKSYGLTTAHGVVSECVHIIASENSASLDQDLSSSDPDTDTDSDEDLPPGRKTIILDMQKQAAWVEIPFPQILAYLQSGTTSGDWRFSEKAPKTSDFVLFDIEKFTSTTNGYREETSILMSIRDHLPLKDLPVGEVNIVTGCGTVPYKGTLLDGNNSVIIKGTAMLTKKIRIAFAPYFGLSGSWVVYHGQLCGVVYAAYSQDPYLHMIPAETVFQDIKDMLATSRVRVTSREETQNQQSPRFDTMVESLISTNMTSTSGGSTSNLLTHENPFLYNNIPNQMEASHYDSLQPYPLVPVPKACLPMNFVPRSLQADTSYLPGPLVKTNQPAPMTSISELTGRVIQRFGTQGEPLVAGLIPLSRDKHSVLLTQSREEGWTLPYGGWQTDEATAQDAAKRVAWEEEGVRCSIERDLGWSPKRQGSGKLPSPAFRASYYFFEGVLEKQEDQWPGRQQSRQWFTYSQAREALADQPEMLDALDQCTIFHDTYMGI</sequence>
<feature type="region of interest" description="Disordered" evidence="5">
    <location>
        <begin position="23"/>
        <end position="42"/>
    </location>
</feature>
<dbReference type="GO" id="GO:1901909">
    <property type="term" value="P:diadenosine hexaphosphate catabolic process"/>
    <property type="evidence" value="ECO:0007669"/>
    <property type="project" value="TreeGrafter"/>
</dbReference>
<comment type="cofactor">
    <cofactor evidence="1">
        <name>Mg(2+)</name>
        <dbReference type="ChEBI" id="CHEBI:18420"/>
    </cofactor>
</comment>
<keyword evidence="3" id="KW-0378">Hydrolase</keyword>
<comment type="caution">
    <text evidence="7">The sequence shown here is derived from an EMBL/GenBank/DDBJ whole genome shotgun (WGS) entry which is preliminary data.</text>
</comment>
<dbReference type="GO" id="GO:0046872">
    <property type="term" value="F:metal ion binding"/>
    <property type="evidence" value="ECO:0007669"/>
    <property type="project" value="UniProtKB-KW"/>
</dbReference>
<accession>A0A7C8I599</accession>
<gene>
    <name evidence="7" type="ORF">BDV95DRAFT_609968</name>
</gene>
<organism evidence="7 8">
    <name type="scientific">Massariosphaeria phaeospora</name>
    <dbReference type="NCBI Taxonomy" id="100035"/>
    <lineage>
        <taxon>Eukaryota</taxon>
        <taxon>Fungi</taxon>
        <taxon>Dikarya</taxon>
        <taxon>Ascomycota</taxon>
        <taxon>Pezizomycotina</taxon>
        <taxon>Dothideomycetes</taxon>
        <taxon>Pleosporomycetidae</taxon>
        <taxon>Pleosporales</taxon>
        <taxon>Pleosporales incertae sedis</taxon>
        <taxon>Massariosphaeria</taxon>
    </lineage>
</organism>
<proteinExistence type="predicted"/>
<evidence type="ECO:0000256" key="3">
    <source>
        <dbReference type="ARBA" id="ARBA00022801"/>
    </source>
</evidence>
<dbReference type="Proteomes" id="UP000481861">
    <property type="component" value="Unassembled WGS sequence"/>
</dbReference>
<dbReference type="SUPFAM" id="SSF55811">
    <property type="entry name" value="Nudix"/>
    <property type="match status" value="1"/>
</dbReference>
<dbReference type="GO" id="GO:0000298">
    <property type="term" value="F:endopolyphosphatase activity"/>
    <property type="evidence" value="ECO:0007669"/>
    <property type="project" value="TreeGrafter"/>
</dbReference>
<feature type="domain" description="Nudix hydrolase" evidence="6">
    <location>
        <begin position="600"/>
        <end position="731"/>
    </location>
</feature>
<evidence type="ECO:0000313" key="7">
    <source>
        <dbReference type="EMBL" id="KAF2868492.1"/>
    </source>
</evidence>
<dbReference type="GO" id="GO:0071543">
    <property type="term" value="P:diphosphoinositol polyphosphate metabolic process"/>
    <property type="evidence" value="ECO:0007669"/>
    <property type="project" value="TreeGrafter"/>
</dbReference>
<dbReference type="GO" id="GO:0034432">
    <property type="term" value="F:bis(5'-adenosyl)-pentaphosphatase activity"/>
    <property type="evidence" value="ECO:0007669"/>
    <property type="project" value="TreeGrafter"/>
</dbReference>
<dbReference type="GO" id="GO:1901911">
    <property type="term" value="P:adenosine 5'-(hexahydrogen pentaphosphate) catabolic process"/>
    <property type="evidence" value="ECO:0007669"/>
    <property type="project" value="TreeGrafter"/>
</dbReference>
<name>A0A7C8I599_9PLEO</name>
<keyword evidence="4" id="KW-0460">Magnesium</keyword>
<dbReference type="OrthoDB" id="4395072at2759"/>
<protein>
    <recommendedName>
        <fullName evidence="6">Nudix hydrolase domain-containing protein</fullName>
    </recommendedName>
</protein>
<dbReference type="PANTHER" id="PTHR12629:SF0">
    <property type="entry name" value="DIPHOSPHOINOSITOL-POLYPHOSPHATE DIPHOSPHATASE"/>
    <property type="match status" value="1"/>
</dbReference>
<evidence type="ECO:0000313" key="8">
    <source>
        <dbReference type="Proteomes" id="UP000481861"/>
    </source>
</evidence>
<dbReference type="GO" id="GO:0008486">
    <property type="term" value="F:diphosphoinositol-polyphosphate diphosphatase activity"/>
    <property type="evidence" value="ECO:0007669"/>
    <property type="project" value="TreeGrafter"/>
</dbReference>
<keyword evidence="2" id="KW-0479">Metal-binding</keyword>
<dbReference type="AlphaFoldDB" id="A0A7C8I599"/>
<dbReference type="Pfam" id="PF00293">
    <property type="entry name" value="NUDIX"/>
    <property type="match status" value="1"/>
</dbReference>
<dbReference type="InterPro" id="IPR047198">
    <property type="entry name" value="DDP-like_NUDIX"/>
</dbReference>
<dbReference type="GO" id="GO:1901907">
    <property type="term" value="P:diadenosine pentaphosphate catabolic process"/>
    <property type="evidence" value="ECO:0007669"/>
    <property type="project" value="TreeGrafter"/>
</dbReference>
<feature type="compositionally biased region" description="Acidic residues" evidence="5">
    <location>
        <begin position="288"/>
        <end position="298"/>
    </location>
</feature>
<dbReference type="InterPro" id="IPR000086">
    <property type="entry name" value="NUDIX_hydrolase_dom"/>
</dbReference>
<dbReference type="Gene3D" id="3.90.79.10">
    <property type="entry name" value="Nucleoside Triphosphate Pyrophosphohydrolase"/>
    <property type="match status" value="1"/>
</dbReference>
<dbReference type="InterPro" id="IPR015797">
    <property type="entry name" value="NUDIX_hydrolase-like_dom_sf"/>
</dbReference>
<evidence type="ECO:0000256" key="5">
    <source>
        <dbReference type="SAM" id="MobiDB-lite"/>
    </source>
</evidence>
<dbReference type="CDD" id="cd04666">
    <property type="entry name" value="NUDIX_DIPP2_like_Nudt4"/>
    <property type="match status" value="1"/>
</dbReference>
<evidence type="ECO:0000256" key="4">
    <source>
        <dbReference type="ARBA" id="ARBA00022842"/>
    </source>
</evidence>
<evidence type="ECO:0000259" key="6">
    <source>
        <dbReference type="PROSITE" id="PS51462"/>
    </source>
</evidence>
<dbReference type="EMBL" id="JAADJZ010000019">
    <property type="protein sequence ID" value="KAF2868492.1"/>
    <property type="molecule type" value="Genomic_DNA"/>
</dbReference>
<feature type="region of interest" description="Disordered" evidence="5">
    <location>
        <begin position="279"/>
        <end position="301"/>
    </location>
</feature>